<dbReference type="Pfam" id="PF13400">
    <property type="entry name" value="Tad"/>
    <property type="match status" value="1"/>
</dbReference>
<dbReference type="KEGG" id="sphc:CVN68_05185"/>
<sequence>MVGNRQSLTEARAFLTRLARDTRANTLALMTMALIPLAGMVGGGIDISRMYIVKTRLQHACDAGALAGRKMMGGGSWSANTYAARGEAERFFDANFNPNAYGTTLEAAADRRSFTEAAGKVTGTARAIVPMTLMRIFGKTSETLSVTCDAEMRLPNTDVMFVLDTTGSMDFCPNGSQTCNGDANSRIAALRKAVKCFYQIVARLDVPDVNCNTPDPEPSGGTGNQVQIRFGFVPYSTNVNVGRLLPNDYFVDEAPYQTRQANLAVPPQSTRTYWEIYGGGSLSQGNCLSFMKNETFGSFTPTALNSGGPNPAPTVVSSFPHDGGASDGNEWGWSSASDTSGNTKSCRRRRTDTTTFYVEKFASWTYNQLPVTVSGLKAGGSSWNNSFSWPVGDTSVGNDVTNATITWSGCIEERDTGEPTTDFDPIPSDKLDLDIDTVPHNDASRWRPALPRLIFTRGASFSGTNYDGNTWNSWNHGRTDGWQTGSMTTPTDYGNNSTFFCPTEARKLQSWTDASTFQTYVNSLDPNGNTYHDIGIIWGARLMSPTGLFKTENATTPGGGEIERHMIFMTDGDTNANAGDYAAYGLPFFDHRQTEDENPTKAELDEQVNLRFLAICQWVRNKKITLWVVNFGEGQAQATQDRLEQCASEGRYFSNTDSAGLLQTFKSIADQISQLRLTK</sequence>
<keyword evidence="5" id="KW-1185">Reference proteome</keyword>
<evidence type="ECO:0000256" key="1">
    <source>
        <dbReference type="SAM" id="MobiDB-lite"/>
    </source>
</evidence>
<evidence type="ECO:0000313" key="5">
    <source>
        <dbReference type="Proteomes" id="UP000229081"/>
    </source>
</evidence>
<protein>
    <submittedName>
        <fullName evidence="4">Pilus assembly protein TadG</fullName>
    </submittedName>
</protein>
<reference evidence="4 5" key="1">
    <citation type="submission" date="2017-11" db="EMBL/GenBank/DDBJ databases">
        <title>Complete genome sequence of Sphingomonas sp. Strain Cra20, a psychrotolerant potential plant growth promoting rhizobacteria.</title>
        <authorList>
            <person name="Luo Y."/>
        </authorList>
    </citation>
    <scope>NUCLEOTIDE SEQUENCE [LARGE SCALE GENOMIC DNA]</scope>
    <source>
        <strain evidence="4 5">Cra20</strain>
    </source>
</reference>
<evidence type="ECO:0000256" key="2">
    <source>
        <dbReference type="SAM" id="Phobius"/>
    </source>
</evidence>
<name>A0A2K8MC29_9SPHN</name>
<proteinExistence type="predicted"/>
<evidence type="ECO:0000259" key="3">
    <source>
        <dbReference type="Pfam" id="PF13400"/>
    </source>
</evidence>
<dbReference type="InterPro" id="IPR028087">
    <property type="entry name" value="Tad_N"/>
</dbReference>
<keyword evidence="2" id="KW-1133">Transmembrane helix</keyword>
<feature type="region of interest" description="Disordered" evidence="1">
    <location>
        <begin position="326"/>
        <end position="348"/>
    </location>
</feature>
<dbReference type="AlphaFoldDB" id="A0A2K8MC29"/>
<dbReference type="Proteomes" id="UP000229081">
    <property type="component" value="Chromosome"/>
</dbReference>
<dbReference type="EMBL" id="CP024923">
    <property type="protein sequence ID" value="ATY31452.1"/>
    <property type="molecule type" value="Genomic_DNA"/>
</dbReference>
<dbReference type="InterPro" id="IPR036465">
    <property type="entry name" value="vWFA_dom_sf"/>
</dbReference>
<keyword evidence="2" id="KW-0472">Membrane</keyword>
<dbReference type="SUPFAM" id="SSF53300">
    <property type="entry name" value="vWA-like"/>
    <property type="match status" value="1"/>
</dbReference>
<evidence type="ECO:0000313" key="4">
    <source>
        <dbReference type="EMBL" id="ATY31452.1"/>
    </source>
</evidence>
<accession>A0A2K8MC29</accession>
<organism evidence="4 5">
    <name type="scientific">Sphingomonas psychrotolerans</name>
    <dbReference type="NCBI Taxonomy" id="1327635"/>
    <lineage>
        <taxon>Bacteria</taxon>
        <taxon>Pseudomonadati</taxon>
        <taxon>Pseudomonadota</taxon>
        <taxon>Alphaproteobacteria</taxon>
        <taxon>Sphingomonadales</taxon>
        <taxon>Sphingomonadaceae</taxon>
        <taxon>Sphingomonas</taxon>
    </lineage>
</organism>
<dbReference type="Gene3D" id="3.40.50.410">
    <property type="entry name" value="von Willebrand factor, type A domain"/>
    <property type="match status" value="2"/>
</dbReference>
<feature type="transmembrane region" description="Helical" evidence="2">
    <location>
        <begin position="27"/>
        <end position="45"/>
    </location>
</feature>
<feature type="compositionally biased region" description="Polar residues" evidence="1">
    <location>
        <begin position="332"/>
        <end position="344"/>
    </location>
</feature>
<feature type="domain" description="Putative Flp pilus-assembly TadG-like N-terminal" evidence="3">
    <location>
        <begin position="28"/>
        <end position="68"/>
    </location>
</feature>
<keyword evidence="2" id="KW-0812">Transmembrane</keyword>
<gene>
    <name evidence="4" type="ORF">CVN68_05185</name>
</gene>